<evidence type="ECO:0000259" key="3">
    <source>
        <dbReference type="PROSITE" id="PS52035"/>
    </source>
</evidence>
<keyword evidence="4" id="KW-0121">Carboxypeptidase</keyword>
<proteinExistence type="inferred from homology"/>
<dbReference type="OrthoDB" id="5490902at2"/>
<protein>
    <submittedName>
        <fullName evidence="4">Zinc-carboxypeptidase</fullName>
    </submittedName>
</protein>
<comment type="cofactor">
    <cofactor evidence="1">
        <name>Zn(2+)</name>
        <dbReference type="ChEBI" id="CHEBI:29105"/>
    </cofactor>
</comment>
<evidence type="ECO:0000256" key="2">
    <source>
        <dbReference type="PROSITE-ProRule" id="PRU01379"/>
    </source>
</evidence>
<organism evidence="4 5">
    <name type="scientific">Paraglaciecola arctica BSs20135</name>
    <dbReference type="NCBI Taxonomy" id="493475"/>
    <lineage>
        <taxon>Bacteria</taxon>
        <taxon>Pseudomonadati</taxon>
        <taxon>Pseudomonadota</taxon>
        <taxon>Gammaproteobacteria</taxon>
        <taxon>Alteromonadales</taxon>
        <taxon>Alteromonadaceae</taxon>
        <taxon>Paraglaciecola</taxon>
    </lineage>
</organism>
<dbReference type="EMBL" id="BAEO01000025">
    <property type="protein sequence ID" value="GAC18841.1"/>
    <property type="molecule type" value="Genomic_DNA"/>
</dbReference>
<comment type="caution">
    <text evidence="4">The sequence shown here is derived from an EMBL/GenBank/DDBJ whole genome shotgun (WGS) entry which is preliminary data.</text>
</comment>
<accession>K6Y4I8</accession>
<keyword evidence="4" id="KW-0645">Protease</keyword>
<dbReference type="AlphaFoldDB" id="K6Y4I8"/>
<dbReference type="Pfam" id="PF00246">
    <property type="entry name" value="Peptidase_M14"/>
    <property type="match status" value="1"/>
</dbReference>
<dbReference type="GO" id="GO:0006508">
    <property type="term" value="P:proteolysis"/>
    <property type="evidence" value="ECO:0007669"/>
    <property type="project" value="InterPro"/>
</dbReference>
<dbReference type="InterPro" id="IPR040626">
    <property type="entry name" value="Pepdidase_M14_N"/>
</dbReference>
<dbReference type="PROSITE" id="PS52035">
    <property type="entry name" value="PEPTIDASE_M14"/>
    <property type="match status" value="1"/>
</dbReference>
<dbReference type="Proteomes" id="UP000006327">
    <property type="component" value="Unassembled WGS sequence"/>
</dbReference>
<dbReference type="RefSeq" id="WP_007619067.1">
    <property type="nucleotide sequence ID" value="NZ_BAEO01000025.1"/>
</dbReference>
<name>K6Y4I8_9ALTE</name>
<dbReference type="Pfam" id="PF18027">
    <property type="entry name" value="Pepdidase_M14_N"/>
    <property type="match status" value="1"/>
</dbReference>
<comment type="similarity">
    <text evidence="2">Belongs to the peptidase M14 family.</text>
</comment>
<keyword evidence="4" id="KW-0378">Hydrolase</keyword>
<feature type="domain" description="Peptidase M14" evidence="3">
    <location>
        <begin position="110"/>
        <end position="374"/>
    </location>
</feature>
<sequence>MRISSNFDSGNIQIIRADDPLNIQLSIRKDNQSDFYQWFHFKLETQSFVSHQIAITDLEKSAYPGGWQNYGAVASYDRQEWFRVDCEFDGDTLTIQHTPEFENIYYAYFAPYSYERHLDLLSWAQNSSACRQEYLGETLDGRDMSLLVVGEPEEGKKVIWVTARQHPGETMAEWLIEGFLERLLDEDDGLSRQLLDKVVFYIVPNMNPDGSVRGHLRTNAKGVNLNREWQAPSMENSPEVYLVKQKMLDTGVDMFLDVHGDEALPYNFVAGCEGNPNYNQRLKELEDKFKAAFMVATPEFQDEYGYDKDEPGKSNLTVATNAVGHQFDCLAYTLEMPFKDNIDLPDSVYGWSPARCKQLGDDVLIAMRAVVDILR</sequence>
<gene>
    <name evidence="4" type="ORF">GARC_1874</name>
</gene>
<dbReference type="CDD" id="cd06234">
    <property type="entry name" value="M14_PaCCP-like"/>
    <property type="match status" value="1"/>
</dbReference>
<dbReference type="GO" id="GO:0008270">
    <property type="term" value="F:zinc ion binding"/>
    <property type="evidence" value="ECO:0007669"/>
    <property type="project" value="InterPro"/>
</dbReference>
<dbReference type="GO" id="GO:0004181">
    <property type="term" value="F:metallocarboxypeptidase activity"/>
    <property type="evidence" value="ECO:0007669"/>
    <property type="project" value="InterPro"/>
</dbReference>
<dbReference type="SMART" id="SM00631">
    <property type="entry name" value="Zn_pept"/>
    <property type="match status" value="1"/>
</dbReference>
<dbReference type="STRING" id="493475.GARC_1874"/>
<reference evidence="4 5" key="1">
    <citation type="journal article" date="2017" name="Antonie Van Leeuwenhoek">
        <title>Rhizobium rhizosphaerae sp. nov., a novel species isolated from rice rhizosphere.</title>
        <authorList>
            <person name="Zhao J.J."/>
            <person name="Zhang J."/>
            <person name="Zhang R.J."/>
            <person name="Zhang C.W."/>
            <person name="Yin H.Q."/>
            <person name="Zhang X.X."/>
        </authorList>
    </citation>
    <scope>NUCLEOTIDE SEQUENCE [LARGE SCALE GENOMIC DNA]</scope>
    <source>
        <strain evidence="4 5">BSs20135</strain>
    </source>
</reference>
<evidence type="ECO:0000313" key="5">
    <source>
        <dbReference type="Proteomes" id="UP000006327"/>
    </source>
</evidence>
<dbReference type="PANTHER" id="PTHR12756">
    <property type="entry name" value="CYTOSOLIC CARBOXYPEPTIDASE"/>
    <property type="match status" value="1"/>
</dbReference>
<dbReference type="Gene3D" id="3.40.630.10">
    <property type="entry name" value="Zn peptidases"/>
    <property type="match status" value="1"/>
</dbReference>
<keyword evidence="5" id="KW-1185">Reference proteome</keyword>
<dbReference type="SUPFAM" id="SSF53187">
    <property type="entry name" value="Zn-dependent exopeptidases"/>
    <property type="match status" value="1"/>
</dbReference>
<evidence type="ECO:0000256" key="1">
    <source>
        <dbReference type="ARBA" id="ARBA00001947"/>
    </source>
</evidence>
<dbReference type="Gene3D" id="2.60.40.3120">
    <property type="match status" value="1"/>
</dbReference>
<evidence type="ECO:0000313" key="4">
    <source>
        <dbReference type="EMBL" id="GAC18841.1"/>
    </source>
</evidence>
<dbReference type="InterPro" id="IPR000834">
    <property type="entry name" value="Peptidase_M14"/>
</dbReference>
<dbReference type="eggNOG" id="COG2866">
    <property type="taxonomic scope" value="Bacteria"/>
</dbReference>
<dbReference type="InterPro" id="IPR050821">
    <property type="entry name" value="Cytosolic_carboxypeptidase"/>
</dbReference>
<feature type="active site" description="Proton donor/acceptor" evidence="2">
    <location>
        <position position="335"/>
    </location>
</feature>
<dbReference type="PANTHER" id="PTHR12756:SF11">
    <property type="entry name" value="CYTOSOLIC CARBOXYPEPTIDASE 1"/>
    <property type="match status" value="1"/>
</dbReference>